<organism evidence="2 3">
    <name type="scientific">Sporothrix schenckii 1099-18</name>
    <dbReference type="NCBI Taxonomy" id="1397361"/>
    <lineage>
        <taxon>Eukaryota</taxon>
        <taxon>Fungi</taxon>
        <taxon>Dikarya</taxon>
        <taxon>Ascomycota</taxon>
        <taxon>Pezizomycotina</taxon>
        <taxon>Sordariomycetes</taxon>
        <taxon>Sordariomycetidae</taxon>
        <taxon>Ophiostomatales</taxon>
        <taxon>Ophiostomataceae</taxon>
        <taxon>Sporothrix</taxon>
    </lineage>
</organism>
<gene>
    <name evidence="2" type="ORF">SPSK_01267</name>
</gene>
<accession>A0A0F2LWW6</accession>
<dbReference type="AlphaFoldDB" id="A0A0F2LWW6"/>
<evidence type="ECO:0000313" key="2">
    <source>
        <dbReference type="EMBL" id="KJR81349.1"/>
    </source>
</evidence>
<sequence>MQFEISGHGKRDMAMKAEGRDDRERDREREGEDDEGMVGRQRWNGWEMDGTTTWTRALETKKTADESRRDDETTPSNKPVMQRDAQRVEKGSVSSAATDTLKPLMPSRAGDQDLHAFLTCESAEMRDTIGDRGLSGRWRDGGAQQGRVRQKEREREQLEECIVETTQVEKARAA</sequence>
<comment type="caution">
    <text evidence="2">The sequence shown here is derived from an EMBL/GenBank/DDBJ whole genome shotgun (WGS) entry which is preliminary data.</text>
</comment>
<feature type="region of interest" description="Disordered" evidence="1">
    <location>
        <begin position="1"/>
        <end position="108"/>
    </location>
</feature>
<dbReference type="GeneID" id="27663474"/>
<evidence type="ECO:0000313" key="3">
    <source>
        <dbReference type="Proteomes" id="UP000033710"/>
    </source>
</evidence>
<proteinExistence type="predicted"/>
<dbReference type="KEGG" id="ssck:SPSK_01267"/>
<evidence type="ECO:0000256" key="1">
    <source>
        <dbReference type="SAM" id="MobiDB-lite"/>
    </source>
</evidence>
<dbReference type="Proteomes" id="UP000033710">
    <property type="component" value="Unassembled WGS sequence"/>
</dbReference>
<feature type="region of interest" description="Disordered" evidence="1">
    <location>
        <begin position="131"/>
        <end position="155"/>
    </location>
</feature>
<dbReference type="RefSeq" id="XP_016584025.1">
    <property type="nucleotide sequence ID" value="XM_016728197.1"/>
</dbReference>
<dbReference type="VEuPathDB" id="FungiDB:SPSK_01267"/>
<feature type="compositionally biased region" description="Basic and acidic residues" evidence="1">
    <location>
        <begin position="7"/>
        <end position="30"/>
    </location>
</feature>
<protein>
    <submittedName>
        <fullName evidence="2">Uncharacterized protein</fullName>
    </submittedName>
</protein>
<reference evidence="2 3" key="1">
    <citation type="journal article" date="2014" name="BMC Genomics">
        <title>Comparative genomics of the major fungal agents of human and animal Sporotrichosis: Sporothrix schenckii and Sporothrix brasiliensis.</title>
        <authorList>
            <person name="Teixeira M.M."/>
            <person name="de Almeida L.G."/>
            <person name="Kubitschek-Barreira P."/>
            <person name="Alves F.L."/>
            <person name="Kioshima E.S."/>
            <person name="Abadio A.K."/>
            <person name="Fernandes L."/>
            <person name="Derengowski L.S."/>
            <person name="Ferreira K.S."/>
            <person name="Souza R.C."/>
            <person name="Ruiz J.C."/>
            <person name="de Andrade N.C."/>
            <person name="Paes H.C."/>
            <person name="Nicola A.M."/>
            <person name="Albuquerque P."/>
            <person name="Gerber A.L."/>
            <person name="Martins V.P."/>
            <person name="Peconick L.D."/>
            <person name="Neto A.V."/>
            <person name="Chaucanez C.B."/>
            <person name="Silva P.A."/>
            <person name="Cunha O.L."/>
            <person name="de Oliveira F.F."/>
            <person name="dos Santos T.C."/>
            <person name="Barros A.L."/>
            <person name="Soares M.A."/>
            <person name="de Oliveira L.M."/>
            <person name="Marini M.M."/>
            <person name="Villalobos-Duno H."/>
            <person name="Cunha M.M."/>
            <person name="de Hoog S."/>
            <person name="da Silveira J.F."/>
            <person name="Henrissat B."/>
            <person name="Nino-Vega G.A."/>
            <person name="Cisalpino P.S."/>
            <person name="Mora-Montes H.M."/>
            <person name="Almeida S.R."/>
            <person name="Stajich J.E."/>
            <person name="Lopes-Bezerra L.M."/>
            <person name="Vasconcelos A.T."/>
            <person name="Felipe M.S."/>
        </authorList>
    </citation>
    <scope>NUCLEOTIDE SEQUENCE [LARGE SCALE GENOMIC DNA]</scope>
    <source>
        <strain evidence="2 3">1099-18</strain>
    </source>
</reference>
<reference evidence="2 3" key="2">
    <citation type="journal article" date="2015" name="Eukaryot. Cell">
        <title>Asexual propagation of a virulent clone complex in a human and feline outbreak of sporotrichosis.</title>
        <authorList>
            <person name="Teixeira Mde M."/>
            <person name="Rodrigues A.M."/>
            <person name="Tsui C.K."/>
            <person name="de Almeida L.G."/>
            <person name="Van Diepeningen A.D."/>
            <person name="van den Ende B.G."/>
            <person name="Fernandes G.F."/>
            <person name="Kano R."/>
            <person name="Hamelin R.C."/>
            <person name="Lopes-Bezerra L.M."/>
            <person name="Vasconcelos A.T."/>
            <person name="de Hoog S."/>
            <person name="de Camargo Z.P."/>
            <person name="Felipe M.S."/>
        </authorList>
    </citation>
    <scope>NUCLEOTIDE SEQUENCE [LARGE SCALE GENOMIC DNA]</scope>
    <source>
        <strain evidence="2 3">1099-18</strain>
    </source>
</reference>
<name>A0A0F2LWW6_SPOSC</name>
<feature type="compositionally biased region" description="Basic and acidic residues" evidence="1">
    <location>
        <begin position="58"/>
        <end position="72"/>
    </location>
</feature>
<dbReference type="EMBL" id="AXCR01000011">
    <property type="protein sequence ID" value="KJR81349.1"/>
    <property type="molecule type" value="Genomic_DNA"/>
</dbReference>